<keyword evidence="1" id="KW-1133">Transmembrane helix</keyword>
<name>A0A5C5UL11_9CORY</name>
<dbReference type="Pfam" id="PF03733">
    <property type="entry name" value="YccF"/>
    <property type="match status" value="2"/>
</dbReference>
<evidence type="ECO:0000256" key="1">
    <source>
        <dbReference type="SAM" id="Phobius"/>
    </source>
</evidence>
<dbReference type="InterPro" id="IPR052937">
    <property type="entry name" value="Inner_membrane_protein"/>
</dbReference>
<keyword evidence="4" id="KW-1185">Reference proteome</keyword>
<feature type="transmembrane region" description="Helical" evidence="1">
    <location>
        <begin position="71"/>
        <end position="99"/>
    </location>
</feature>
<accession>A0A5C5UL11</accession>
<dbReference type="PIRSF" id="PIRSF028777">
    <property type="entry name" value="UCP028777"/>
    <property type="match status" value="1"/>
</dbReference>
<reference evidence="3 4" key="1">
    <citation type="submission" date="2019-08" db="EMBL/GenBank/DDBJ databases">
        <authorList>
            <person name="Lei W."/>
        </authorList>
    </citation>
    <scope>NUCLEOTIDE SEQUENCE [LARGE SCALE GENOMIC DNA]</scope>
    <source>
        <strain evidence="3 4">CCUG 58627</strain>
    </source>
</reference>
<dbReference type="OrthoDB" id="3238663at2"/>
<feature type="transmembrane region" description="Helical" evidence="1">
    <location>
        <begin position="7"/>
        <end position="35"/>
    </location>
</feature>
<dbReference type="NCBIfam" id="NF008740">
    <property type="entry name" value="PRK11770.1-2"/>
    <property type="match status" value="1"/>
</dbReference>
<evidence type="ECO:0000313" key="3">
    <source>
        <dbReference type="EMBL" id="TWT26688.1"/>
    </source>
</evidence>
<proteinExistence type="predicted"/>
<protein>
    <submittedName>
        <fullName evidence="3">YccF domain-containing protein</fullName>
    </submittedName>
</protein>
<dbReference type="PANTHER" id="PTHR42903">
    <property type="entry name" value="INNER MEMBRANE PROTEIN YCCF"/>
    <property type="match status" value="1"/>
</dbReference>
<feature type="domain" description="Inner membrane component" evidence="2">
    <location>
        <begin position="4"/>
        <end position="54"/>
    </location>
</feature>
<sequence>MKLILNIIWLITGGLWLAIGYLFFGVLACLFVVTIPAGVASFRMANYALWPFGREVVDAPGVAPLAGLSNLIWFLVAGLWLAIGHIMTAAAQAITIIGIPLAIANVKMIPVTCFPFGKQIVASERGLF</sequence>
<dbReference type="RefSeq" id="WP_146323964.1">
    <property type="nucleotide sequence ID" value="NZ_BAABLR010000007.1"/>
</dbReference>
<keyword evidence="1" id="KW-0472">Membrane</keyword>
<gene>
    <name evidence="3" type="ORF">FRX94_04650</name>
</gene>
<comment type="caution">
    <text evidence="3">The sequence shown here is derived from an EMBL/GenBank/DDBJ whole genome shotgun (WGS) entry which is preliminary data.</text>
</comment>
<dbReference type="PROSITE" id="PS51257">
    <property type="entry name" value="PROKAR_LIPOPROTEIN"/>
    <property type="match status" value="1"/>
</dbReference>
<organism evidence="3 4">
    <name type="scientific">Corynebacterium canis</name>
    <dbReference type="NCBI Taxonomy" id="679663"/>
    <lineage>
        <taxon>Bacteria</taxon>
        <taxon>Bacillati</taxon>
        <taxon>Actinomycetota</taxon>
        <taxon>Actinomycetes</taxon>
        <taxon>Mycobacteriales</taxon>
        <taxon>Corynebacteriaceae</taxon>
        <taxon>Corynebacterium</taxon>
    </lineage>
</organism>
<dbReference type="GO" id="GO:0005886">
    <property type="term" value="C:plasma membrane"/>
    <property type="evidence" value="ECO:0007669"/>
    <property type="project" value="TreeGrafter"/>
</dbReference>
<dbReference type="EMBL" id="VOHM01000007">
    <property type="protein sequence ID" value="TWT26688.1"/>
    <property type="molecule type" value="Genomic_DNA"/>
</dbReference>
<dbReference type="InterPro" id="IPR031308">
    <property type="entry name" value="UCP028777"/>
</dbReference>
<keyword evidence="1" id="KW-0812">Transmembrane</keyword>
<dbReference type="InterPro" id="IPR005185">
    <property type="entry name" value="YccF"/>
</dbReference>
<evidence type="ECO:0000313" key="4">
    <source>
        <dbReference type="Proteomes" id="UP000320791"/>
    </source>
</evidence>
<dbReference type="PANTHER" id="PTHR42903:SF1">
    <property type="entry name" value="INNER MEMBRANE PROTEIN YCCF"/>
    <property type="match status" value="1"/>
</dbReference>
<dbReference type="Proteomes" id="UP000320791">
    <property type="component" value="Unassembled WGS sequence"/>
</dbReference>
<evidence type="ECO:0000259" key="2">
    <source>
        <dbReference type="Pfam" id="PF03733"/>
    </source>
</evidence>
<dbReference type="AlphaFoldDB" id="A0A5C5UL11"/>
<feature type="domain" description="Inner membrane component" evidence="2">
    <location>
        <begin position="68"/>
        <end position="118"/>
    </location>
</feature>